<dbReference type="RefSeq" id="WP_227475460.1">
    <property type="nucleotide sequence ID" value="NZ_JAFMPT010000001.1"/>
</dbReference>
<evidence type="ECO:0000313" key="3">
    <source>
        <dbReference type="Proteomes" id="UP000778797"/>
    </source>
</evidence>
<dbReference type="Proteomes" id="UP000778797">
    <property type="component" value="Unassembled WGS sequence"/>
</dbReference>
<sequence length="149" mass="17122">MRYLIFAFFIGVSSINAQSIDYNLKKGYVAEGYDVVAYFNNEAIEGDKKYSTTHDGVNYKFSSQNNLDAFLKAPEKYIPQYGGYCAYAIAEKSKKVGINPKTFEIRNGKLYLFYNKWGTNTLELWEKNILKDVKGYVSKADLNWEAIKN</sequence>
<feature type="domain" description="YHS" evidence="1">
    <location>
        <begin position="46"/>
        <end position="80"/>
    </location>
</feature>
<protein>
    <submittedName>
        <fullName evidence="2">YHS domain-containing protein</fullName>
    </submittedName>
</protein>
<name>A0ABS8EIM4_9FLAO</name>
<evidence type="ECO:0000313" key="2">
    <source>
        <dbReference type="EMBL" id="MCC1483044.1"/>
    </source>
</evidence>
<reference evidence="3" key="1">
    <citation type="submission" date="2021-03" db="EMBL/GenBank/DDBJ databases">
        <title>Genome of Cognatishimia sp. F0-27.</title>
        <authorList>
            <person name="Ping X."/>
        </authorList>
    </citation>
    <scope>NUCLEOTIDE SEQUENCE [LARGE SCALE GENOMIC DNA]</scope>
    <source>
        <strain evidence="3">E313</strain>
    </source>
</reference>
<keyword evidence="3" id="KW-1185">Reference proteome</keyword>
<dbReference type="EMBL" id="JAFMPT010000001">
    <property type="protein sequence ID" value="MCC1483044.1"/>
    <property type="molecule type" value="Genomic_DNA"/>
</dbReference>
<organism evidence="2 3">
    <name type="scientific">Winogradskyella immobilis</name>
    <dbReference type="NCBI Taxonomy" id="2816852"/>
    <lineage>
        <taxon>Bacteria</taxon>
        <taxon>Pseudomonadati</taxon>
        <taxon>Bacteroidota</taxon>
        <taxon>Flavobacteriia</taxon>
        <taxon>Flavobacteriales</taxon>
        <taxon>Flavobacteriaceae</taxon>
        <taxon>Winogradskyella</taxon>
    </lineage>
</organism>
<accession>A0ABS8EIM4</accession>
<dbReference type="InterPro" id="IPR007029">
    <property type="entry name" value="YHS_dom"/>
</dbReference>
<evidence type="ECO:0000259" key="1">
    <source>
        <dbReference type="Pfam" id="PF04945"/>
    </source>
</evidence>
<comment type="caution">
    <text evidence="2">The sequence shown here is derived from an EMBL/GenBank/DDBJ whole genome shotgun (WGS) entry which is preliminary data.</text>
</comment>
<dbReference type="NCBIfam" id="NF041384">
    <property type="entry name" value="YHS_seleno_dom"/>
    <property type="match status" value="1"/>
</dbReference>
<dbReference type="Pfam" id="PF04945">
    <property type="entry name" value="YHS"/>
    <property type="match status" value="1"/>
</dbReference>
<proteinExistence type="predicted"/>
<gene>
    <name evidence="2" type="ORF">J1C55_00445</name>
</gene>
<reference evidence="3" key="2">
    <citation type="submission" date="2023-07" db="EMBL/GenBank/DDBJ databases">
        <title>Genome of Winogradskyella sp. E313.</title>
        <authorList>
            <person name="Zhou Y."/>
        </authorList>
    </citation>
    <scope>NUCLEOTIDE SEQUENCE [LARGE SCALE GENOMIC DNA]</scope>
    <source>
        <strain evidence="3">E313</strain>
    </source>
</reference>